<dbReference type="Proteomes" id="UP000499080">
    <property type="component" value="Unassembled WGS sequence"/>
</dbReference>
<reference evidence="1 2" key="1">
    <citation type="journal article" date="2019" name="Sci. Rep.">
        <title>Orb-weaving spider Araneus ventricosus genome elucidates the spidroin gene catalogue.</title>
        <authorList>
            <person name="Kono N."/>
            <person name="Nakamura H."/>
            <person name="Ohtoshi R."/>
            <person name="Moran D.A.P."/>
            <person name="Shinohara A."/>
            <person name="Yoshida Y."/>
            <person name="Fujiwara M."/>
            <person name="Mori M."/>
            <person name="Tomita M."/>
            <person name="Arakawa K."/>
        </authorList>
    </citation>
    <scope>NUCLEOTIDE SEQUENCE [LARGE SCALE GENOMIC DNA]</scope>
</reference>
<comment type="caution">
    <text evidence="1">The sequence shown here is derived from an EMBL/GenBank/DDBJ whole genome shotgun (WGS) entry which is preliminary data.</text>
</comment>
<protein>
    <submittedName>
        <fullName evidence="1">Uncharacterized protein</fullName>
    </submittedName>
</protein>
<dbReference type="EMBL" id="BGPR01013396">
    <property type="protein sequence ID" value="GBN60433.1"/>
    <property type="molecule type" value="Genomic_DNA"/>
</dbReference>
<gene>
    <name evidence="1" type="ORF">AVEN_87774_1</name>
</gene>
<accession>A0A4Y2QBK9</accession>
<dbReference type="AlphaFoldDB" id="A0A4Y2QBK9"/>
<evidence type="ECO:0000313" key="1">
    <source>
        <dbReference type="EMBL" id="GBN60433.1"/>
    </source>
</evidence>
<name>A0A4Y2QBK9_ARAVE</name>
<dbReference type="OrthoDB" id="5827962at2759"/>
<evidence type="ECO:0000313" key="2">
    <source>
        <dbReference type="Proteomes" id="UP000499080"/>
    </source>
</evidence>
<organism evidence="1 2">
    <name type="scientific">Araneus ventricosus</name>
    <name type="common">Orbweaver spider</name>
    <name type="synonym">Epeira ventricosa</name>
    <dbReference type="NCBI Taxonomy" id="182803"/>
    <lineage>
        <taxon>Eukaryota</taxon>
        <taxon>Metazoa</taxon>
        <taxon>Ecdysozoa</taxon>
        <taxon>Arthropoda</taxon>
        <taxon>Chelicerata</taxon>
        <taxon>Arachnida</taxon>
        <taxon>Araneae</taxon>
        <taxon>Araneomorphae</taxon>
        <taxon>Entelegynae</taxon>
        <taxon>Araneoidea</taxon>
        <taxon>Araneidae</taxon>
        <taxon>Araneus</taxon>
    </lineage>
</organism>
<sequence length="372" mass="44433">MNFNLLPSLQQAAIVRIASLLYYDYEIENLTESIPQISDLFSPSRMGAASTHEQWKEVEMKAVEKLSPFLPSLLRKRVAKVIRPMHDEVHRWKSEHNIFLEQYGARCLLCRRCILLYLRWKTDGTIDRTETAKEIVANDSIDPKLRFIMACTYFLEDEILALWEEIEEVDKNMLDSEGTNSSVRFWMKWLQNKDINHWSERIDEFFTYRRAYPTDIPNRASCFYHWLSSESKQMYIAFTNTRRVHADNFQMCLNGMEEIERLEIFRNEAERPLLLCLRWPFRSLFTKFAKELVSFLTADRFISLLRAMLVSYVNYGFEDFHLLEEFWEMSPDALKGEAKKSLIMWTEWFLPMIFPRQNRLALEEVVRRCNLC</sequence>
<keyword evidence="2" id="KW-1185">Reference proteome</keyword>
<proteinExistence type="predicted"/>